<proteinExistence type="predicted"/>
<dbReference type="OrthoDB" id="8017601at2759"/>
<evidence type="ECO:0000313" key="2">
    <source>
        <dbReference type="EMBL" id="KNC22549.1"/>
    </source>
</evidence>
<comment type="caution">
    <text evidence="2">The sequence shown here is derived from an EMBL/GenBank/DDBJ whole genome shotgun (WGS) entry which is preliminary data.</text>
</comment>
<evidence type="ECO:0000313" key="3">
    <source>
        <dbReference type="Proteomes" id="UP000037069"/>
    </source>
</evidence>
<evidence type="ECO:0000256" key="1">
    <source>
        <dbReference type="SAM" id="SignalP"/>
    </source>
</evidence>
<dbReference type="Proteomes" id="UP000037069">
    <property type="component" value="Unassembled WGS sequence"/>
</dbReference>
<name>A0A0L0BTJ5_LUCCU</name>
<keyword evidence="1" id="KW-0732">Signal</keyword>
<sequence>MKFKLDLLLCFSIICLIQIIHVQSDCIVKYPNNTETSPIYKKIFGKHMLELPYNGKDILLNEGETIQALCRTNFSSVSYYIQRRDRYGYHTQYIEVLKNQTTINLQCQNNQLYFNNSLLQEEILECEKLNWSIYDANKTYEWCDRNQSTKTFLLAVKSNQDHHILAGICFNLNKWSLQTIVYNISNTEQRFNMEMRRDITKTDLKSYKSLGDDLWNLKTTKNFELQDNELQQQLTDMSKTNPWLNLANYEISPIVQGVSYEYYFNEYVNMLNTIWWRNLRLGNWKLFMNTLENYAYNNSFQLYTGTSGEVRFPRKNLLDYDLLKIKNGYLNTTVPSYIWTYLTSTDNQNEDFIIVAYNSPYAEFFTLNEVVFCPNICSEIPWLYEIQSSFHYATAGIMFCCSTEFMQKTNYLTGFPMDVLMTRADIPKALNKTEILNSTESLSNATETNGILDVSIEHQTESLLNLKVLEEES</sequence>
<dbReference type="OMA" id="CCRMDQL"/>
<reference evidence="2 3" key="1">
    <citation type="journal article" date="2015" name="Nat. Commun.">
        <title>Lucilia cuprina genome unlocks parasitic fly biology to underpin future interventions.</title>
        <authorList>
            <person name="Anstead C.A."/>
            <person name="Korhonen P.K."/>
            <person name="Young N.D."/>
            <person name="Hall R.S."/>
            <person name="Jex A.R."/>
            <person name="Murali S.C."/>
            <person name="Hughes D.S."/>
            <person name="Lee S.F."/>
            <person name="Perry T."/>
            <person name="Stroehlein A.J."/>
            <person name="Ansell B.R."/>
            <person name="Breugelmans B."/>
            <person name="Hofmann A."/>
            <person name="Qu J."/>
            <person name="Dugan S."/>
            <person name="Lee S.L."/>
            <person name="Chao H."/>
            <person name="Dinh H."/>
            <person name="Han Y."/>
            <person name="Doddapaneni H.V."/>
            <person name="Worley K.C."/>
            <person name="Muzny D.M."/>
            <person name="Ioannidis P."/>
            <person name="Waterhouse R.M."/>
            <person name="Zdobnov E.M."/>
            <person name="James P.J."/>
            <person name="Bagnall N.H."/>
            <person name="Kotze A.C."/>
            <person name="Gibbs R.A."/>
            <person name="Richards S."/>
            <person name="Batterham P."/>
            <person name="Gasser R.B."/>
        </authorList>
    </citation>
    <scope>NUCLEOTIDE SEQUENCE [LARGE SCALE GENOMIC DNA]</scope>
    <source>
        <strain evidence="2 3">LS</strain>
        <tissue evidence="2">Full body</tissue>
    </source>
</reference>
<feature type="signal peptide" evidence="1">
    <location>
        <begin position="1"/>
        <end position="24"/>
    </location>
</feature>
<protein>
    <submittedName>
        <fullName evidence="2">Uncharacterized protein</fullName>
    </submittedName>
</protein>
<dbReference type="AlphaFoldDB" id="A0A0L0BTJ5"/>
<accession>A0A0L0BTJ5</accession>
<keyword evidence="3" id="KW-1185">Reference proteome</keyword>
<feature type="chain" id="PRO_5005535179" evidence="1">
    <location>
        <begin position="25"/>
        <end position="473"/>
    </location>
</feature>
<gene>
    <name evidence="2" type="ORF">FF38_09491</name>
</gene>
<organism evidence="2 3">
    <name type="scientific">Lucilia cuprina</name>
    <name type="common">Green bottle fly</name>
    <name type="synonym">Australian sheep blowfly</name>
    <dbReference type="NCBI Taxonomy" id="7375"/>
    <lineage>
        <taxon>Eukaryota</taxon>
        <taxon>Metazoa</taxon>
        <taxon>Ecdysozoa</taxon>
        <taxon>Arthropoda</taxon>
        <taxon>Hexapoda</taxon>
        <taxon>Insecta</taxon>
        <taxon>Pterygota</taxon>
        <taxon>Neoptera</taxon>
        <taxon>Endopterygota</taxon>
        <taxon>Diptera</taxon>
        <taxon>Brachycera</taxon>
        <taxon>Muscomorpha</taxon>
        <taxon>Oestroidea</taxon>
        <taxon>Calliphoridae</taxon>
        <taxon>Luciliinae</taxon>
        <taxon>Lucilia</taxon>
    </lineage>
</organism>
<dbReference type="EMBL" id="JRES01001481">
    <property type="protein sequence ID" value="KNC22549.1"/>
    <property type="molecule type" value="Genomic_DNA"/>
</dbReference>